<reference evidence="1 2" key="1">
    <citation type="submission" date="2019-07" db="EMBL/GenBank/DDBJ databases">
        <title>Gastrointestinal microbiota of Peromyscus leucopus, the white-footed mouse.</title>
        <authorList>
            <person name="Milovic A."/>
            <person name="Bassam K."/>
            <person name="Barbour A.G."/>
        </authorList>
    </citation>
    <scope>NUCLEOTIDE SEQUENCE [LARGE SCALE GENOMIC DNA]</scope>
    <source>
        <strain evidence="1 2">LL7</strain>
        <plasmid evidence="1 2">unnamed</plasmid>
    </source>
</reference>
<dbReference type="AlphaFoldDB" id="A0A517D8G2"/>
<name>A0A517D8G2_LIMRT</name>
<geneLocation type="plasmid" evidence="1 2">
    <name>unnamed</name>
</geneLocation>
<evidence type="ECO:0000313" key="1">
    <source>
        <dbReference type="EMBL" id="QDR73567.1"/>
    </source>
</evidence>
<dbReference type="RefSeq" id="WP_144227813.1">
    <property type="nucleotide sequence ID" value="NZ_CP041677.1"/>
</dbReference>
<gene>
    <name evidence="1" type="ORF">FOD75_10735</name>
</gene>
<evidence type="ECO:0000313" key="2">
    <source>
        <dbReference type="Proteomes" id="UP000316394"/>
    </source>
</evidence>
<protein>
    <submittedName>
        <fullName evidence="1">Uncharacterized protein</fullName>
    </submittedName>
</protein>
<accession>A0A517D8G2</accession>
<proteinExistence type="predicted"/>
<keyword evidence="1" id="KW-0614">Plasmid</keyword>
<sequence>MTIRNRIIESPIVSNVEATMLFQTLKKEQKDTFIIVSDNLYGIYHKLLPQAQLIDTQHHIEFLITQDNLKKVKEAEAVARAYVNSSESLENGVGTAALSLLYKLAQQNNQLLKTLQSFLTLSNQELIDKLETLDFDTKQKSERYVQALVKSVKRQPDLFRQSVSKVYAPASWNFNVPNLKFYKRTKEKQTFLMPSSLVHKVPYARVLIKYLADQPVSLVFDHFVPEESVLSAVAAKQGIADISLSTSEKAPYGDFWSDYADNMASSLQCSSYDEELAWITKYHVNGITNIPTAKLYNAVQHLPYGSRLNGYLSGSNEGLTLTRVDNNGIQAPMIFDLDKINSNFDNEMKHVDQIKDMIANLSNEVGKTEVKDNSVELPDGWVNAGSWLPQIDPELLDRQYEAAQHDLDKDSEN</sequence>
<organism evidence="1 2">
    <name type="scientific">Limosilactobacillus reuteri</name>
    <name type="common">Lactobacillus reuteri</name>
    <dbReference type="NCBI Taxonomy" id="1598"/>
    <lineage>
        <taxon>Bacteria</taxon>
        <taxon>Bacillati</taxon>
        <taxon>Bacillota</taxon>
        <taxon>Bacilli</taxon>
        <taxon>Lactobacillales</taxon>
        <taxon>Lactobacillaceae</taxon>
        <taxon>Limosilactobacillus</taxon>
    </lineage>
</organism>
<dbReference type="EMBL" id="CP041677">
    <property type="protein sequence ID" value="QDR73567.1"/>
    <property type="molecule type" value="Genomic_DNA"/>
</dbReference>
<dbReference type="Proteomes" id="UP000316394">
    <property type="component" value="Plasmid unnamed"/>
</dbReference>